<evidence type="ECO:0000256" key="19">
    <source>
        <dbReference type="PIRSR" id="PIRSR000732-2"/>
    </source>
</evidence>
<evidence type="ECO:0000256" key="8">
    <source>
        <dbReference type="ARBA" id="ARBA00022448"/>
    </source>
</evidence>
<dbReference type="Proteomes" id="UP000051412">
    <property type="component" value="Unassembled WGS sequence"/>
</dbReference>
<evidence type="ECO:0000256" key="18">
    <source>
        <dbReference type="PIRSR" id="PIRSR000732-1"/>
    </source>
</evidence>
<feature type="binding site" evidence="20">
    <location>
        <position position="433"/>
    </location>
    <ligand>
        <name>Mg(2+)</name>
        <dbReference type="ChEBI" id="CHEBI:18420"/>
    </ligand>
</feature>
<proteinExistence type="inferred from homology"/>
<evidence type="ECO:0000256" key="17">
    <source>
        <dbReference type="PIRNR" id="PIRNR000732"/>
    </source>
</evidence>
<dbReference type="GO" id="GO:0009401">
    <property type="term" value="P:phosphoenolpyruvate-dependent sugar phosphotransferase system"/>
    <property type="evidence" value="ECO:0007669"/>
    <property type="project" value="UniProtKB-KW"/>
</dbReference>
<dbReference type="PRINTS" id="PR01736">
    <property type="entry name" value="PHPHTRNFRASE"/>
</dbReference>
<keyword evidence="25" id="KW-1185">Reference proteome</keyword>
<keyword evidence="10 17" id="KW-0762">Sugar transport</keyword>
<dbReference type="Gene3D" id="3.20.20.60">
    <property type="entry name" value="Phosphoenolpyruvate-binding domains"/>
    <property type="match status" value="1"/>
</dbReference>
<evidence type="ECO:0000256" key="4">
    <source>
        <dbReference type="ARBA" id="ARBA00004496"/>
    </source>
</evidence>
<evidence type="ECO:0000256" key="3">
    <source>
        <dbReference type="ARBA" id="ARBA00002728"/>
    </source>
</evidence>
<dbReference type="RefSeq" id="WP_047768044.1">
    <property type="nucleotide sequence ID" value="NZ_AZGM01000116.1"/>
</dbReference>
<keyword evidence="14 17" id="KW-0418">Kinase</keyword>
<dbReference type="GO" id="GO:0008965">
    <property type="term" value="F:phosphoenolpyruvate-protein phosphotransferase activity"/>
    <property type="evidence" value="ECO:0007669"/>
    <property type="project" value="UniProtKB-EC"/>
</dbReference>
<feature type="active site" description="Proton donor" evidence="18">
    <location>
        <position position="504"/>
    </location>
</feature>
<evidence type="ECO:0000256" key="10">
    <source>
        <dbReference type="ARBA" id="ARBA00022597"/>
    </source>
</evidence>
<comment type="similarity">
    <text evidence="5 17">Belongs to the PEP-utilizing enzyme family.</text>
</comment>
<evidence type="ECO:0000256" key="15">
    <source>
        <dbReference type="ARBA" id="ARBA00022842"/>
    </source>
</evidence>
<keyword evidence="12 17" id="KW-0598">Phosphotransferase system</keyword>
<evidence type="ECO:0000259" key="23">
    <source>
        <dbReference type="Pfam" id="PF05524"/>
    </source>
</evidence>
<dbReference type="PATRIC" id="fig|1423782.4.peg.704"/>
<feature type="domain" description="Phosphotransferase system enzyme I N-terminal" evidence="23">
    <location>
        <begin position="6"/>
        <end position="128"/>
    </location>
</feature>
<feature type="binding site" evidence="19">
    <location>
        <begin position="456"/>
        <end position="457"/>
    </location>
    <ligand>
        <name>phosphoenolpyruvate</name>
        <dbReference type="ChEBI" id="CHEBI:58702"/>
    </ligand>
</feature>
<evidence type="ECO:0000313" key="25">
    <source>
        <dbReference type="Proteomes" id="UP000051412"/>
    </source>
</evidence>
<dbReference type="PANTHER" id="PTHR46244">
    <property type="entry name" value="PHOSPHOENOLPYRUVATE-PROTEIN PHOSPHOTRANSFERASE"/>
    <property type="match status" value="1"/>
</dbReference>
<keyword evidence="8 17" id="KW-0813">Transport</keyword>
<dbReference type="Pfam" id="PF05524">
    <property type="entry name" value="PEP-utilisers_N"/>
    <property type="match status" value="1"/>
</dbReference>
<feature type="binding site" evidence="19">
    <location>
        <position position="334"/>
    </location>
    <ligand>
        <name>phosphoenolpyruvate</name>
        <dbReference type="ChEBI" id="CHEBI:58702"/>
    </ligand>
</feature>
<dbReference type="GO" id="GO:0046872">
    <property type="term" value="F:metal ion binding"/>
    <property type="evidence" value="ECO:0007669"/>
    <property type="project" value="UniProtKB-KW"/>
</dbReference>
<keyword evidence="9 17" id="KW-0963">Cytoplasm</keyword>
<comment type="function">
    <text evidence="3 17">General (non sugar-specific) component of the phosphoenolpyruvate-dependent sugar phosphotransferase system (sugar PTS). This major carbohydrate active-transport system catalyzes the phosphorylation of incoming sugar substrates concomitantly with their translocation across the cell membrane. Enzyme I transfers the phosphoryl group from phosphoenolpyruvate (PEP) to the phosphoryl carrier protein (HPr).</text>
</comment>
<dbReference type="InterPro" id="IPR024692">
    <property type="entry name" value="PTS_EI"/>
</dbReference>
<accession>A0A0R1X631</accession>
<evidence type="ECO:0000256" key="1">
    <source>
        <dbReference type="ARBA" id="ARBA00000683"/>
    </source>
</evidence>
<evidence type="ECO:0000256" key="16">
    <source>
        <dbReference type="ARBA" id="ARBA00033235"/>
    </source>
</evidence>
<dbReference type="InterPro" id="IPR036618">
    <property type="entry name" value="PtsI_HPr-bd_sf"/>
</dbReference>
<evidence type="ECO:0000256" key="11">
    <source>
        <dbReference type="ARBA" id="ARBA00022679"/>
    </source>
</evidence>
<evidence type="ECO:0000256" key="5">
    <source>
        <dbReference type="ARBA" id="ARBA00007837"/>
    </source>
</evidence>
<dbReference type="Pfam" id="PF00391">
    <property type="entry name" value="PEP-utilizers"/>
    <property type="match status" value="1"/>
</dbReference>
<dbReference type="InterPro" id="IPR050499">
    <property type="entry name" value="PEP-utilizing_PTS_enzyme"/>
</dbReference>
<evidence type="ECO:0000256" key="14">
    <source>
        <dbReference type="ARBA" id="ARBA00022777"/>
    </source>
</evidence>
<evidence type="ECO:0000256" key="12">
    <source>
        <dbReference type="ARBA" id="ARBA00022683"/>
    </source>
</evidence>
<dbReference type="InterPro" id="IPR040442">
    <property type="entry name" value="Pyrv_kinase-like_dom_sf"/>
</dbReference>
<dbReference type="Pfam" id="PF02896">
    <property type="entry name" value="PEP-utilizers_C"/>
    <property type="match status" value="1"/>
</dbReference>
<dbReference type="SUPFAM" id="SSF51621">
    <property type="entry name" value="Phosphoenolpyruvate/pyruvate domain"/>
    <property type="match status" value="1"/>
</dbReference>
<dbReference type="InterPro" id="IPR006318">
    <property type="entry name" value="PTS_EI-like"/>
</dbReference>
<evidence type="ECO:0000256" key="7">
    <source>
        <dbReference type="ARBA" id="ARBA00016544"/>
    </source>
</evidence>
<dbReference type="InterPro" id="IPR008731">
    <property type="entry name" value="PTS_EIN"/>
</dbReference>
<evidence type="ECO:0000313" key="24">
    <source>
        <dbReference type="EMBL" id="KRM25552.1"/>
    </source>
</evidence>
<dbReference type="AlphaFoldDB" id="A0A0R1X631"/>
<keyword evidence="13 17" id="KW-0479">Metal-binding</keyword>
<name>A0A0R1X631_9LACO</name>
<feature type="domain" description="PEP-utilising enzyme C-terminal" evidence="22">
    <location>
        <begin position="253"/>
        <end position="543"/>
    </location>
</feature>
<comment type="subcellular location">
    <subcellularLocation>
        <location evidence="4 17">Cytoplasm</location>
    </subcellularLocation>
</comment>
<comment type="cofactor">
    <cofactor evidence="2 17 20">
        <name>Mg(2+)</name>
        <dbReference type="ChEBI" id="CHEBI:18420"/>
    </cofactor>
</comment>
<protein>
    <recommendedName>
        <fullName evidence="7 17">Phosphoenolpyruvate-protein phosphotransferase</fullName>
        <ecNumber evidence="6 17">2.7.3.9</ecNumber>
    </recommendedName>
    <alternativeName>
        <fullName evidence="16 17">Phosphotransferase system, enzyme I</fullName>
    </alternativeName>
</protein>
<reference evidence="24 25" key="1">
    <citation type="journal article" date="2015" name="Genome Announc.">
        <title>Expanding the biotechnology potential of lactobacilli through comparative genomics of 213 strains and associated genera.</title>
        <authorList>
            <person name="Sun Z."/>
            <person name="Harris H.M."/>
            <person name="McCann A."/>
            <person name="Guo C."/>
            <person name="Argimon S."/>
            <person name="Zhang W."/>
            <person name="Yang X."/>
            <person name="Jeffery I.B."/>
            <person name="Cooney J.C."/>
            <person name="Kagawa T.F."/>
            <person name="Liu W."/>
            <person name="Song Y."/>
            <person name="Salvetti E."/>
            <person name="Wrobel A."/>
            <person name="Rasinkangas P."/>
            <person name="Parkhill J."/>
            <person name="Rea M.C."/>
            <person name="O'Sullivan O."/>
            <person name="Ritari J."/>
            <person name="Douillard F.P."/>
            <person name="Paul Ross R."/>
            <person name="Yang R."/>
            <person name="Briner A.E."/>
            <person name="Felis G.E."/>
            <person name="de Vos W.M."/>
            <person name="Barrangou R."/>
            <person name="Klaenhammer T.R."/>
            <person name="Caufield P.W."/>
            <person name="Cui Y."/>
            <person name="Zhang H."/>
            <person name="O'Toole P.W."/>
        </authorList>
    </citation>
    <scope>NUCLEOTIDE SEQUENCE [LARGE SCALE GENOMIC DNA]</scope>
    <source>
        <strain evidence="24 25">DSM 6035</strain>
    </source>
</reference>
<dbReference type="STRING" id="1423782.FD32_GL000680"/>
<evidence type="ECO:0000256" key="6">
    <source>
        <dbReference type="ARBA" id="ARBA00012232"/>
    </source>
</evidence>
<keyword evidence="24" id="KW-0670">Pyruvate</keyword>
<evidence type="ECO:0000259" key="22">
    <source>
        <dbReference type="Pfam" id="PF02896"/>
    </source>
</evidence>
<feature type="binding site" evidence="19">
    <location>
        <position position="467"/>
    </location>
    <ligand>
        <name>phosphoenolpyruvate</name>
        <dbReference type="ChEBI" id="CHEBI:58702"/>
    </ligand>
</feature>
<dbReference type="EMBL" id="AZGM01000116">
    <property type="protein sequence ID" value="KRM25552.1"/>
    <property type="molecule type" value="Genomic_DNA"/>
</dbReference>
<dbReference type="GO" id="GO:0005737">
    <property type="term" value="C:cytoplasm"/>
    <property type="evidence" value="ECO:0007669"/>
    <property type="project" value="UniProtKB-SubCell"/>
</dbReference>
<dbReference type="GO" id="GO:0016301">
    <property type="term" value="F:kinase activity"/>
    <property type="evidence" value="ECO:0007669"/>
    <property type="project" value="UniProtKB-KW"/>
</dbReference>
<dbReference type="InterPro" id="IPR023151">
    <property type="entry name" value="PEP_util_CS"/>
</dbReference>
<dbReference type="InterPro" id="IPR000121">
    <property type="entry name" value="PEP_util_C"/>
</dbReference>
<feature type="domain" description="PEP-utilising enzyme mobile" evidence="21">
    <location>
        <begin position="155"/>
        <end position="227"/>
    </location>
</feature>
<dbReference type="Gene3D" id="3.50.30.10">
    <property type="entry name" value="Phosphohistidine domain"/>
    <property type="match status" value="1"/>
</dbReference>
<evidence type="ECO:0000259" key="21">
    <source>
        <dbReference type="Pfam" id="PF00391"/>
    </source>
</evidence>
<dbReference type="SUPFAM" id="SSF52009">
    <property type="entry name" value="Phosphohistidine domain"/>
    <property type="match status" value="1"/>
</dbReference>
<dbReference type="PROSITE" id="PS00742">
    <property type="entry name" value="PEP_ENZYMES_2"/>
    <property type="match status" value="1"/>
</dbReference>
<evidence type="ECO:0000256" key="13">
    <source>
        <dbReference type="ARBA" id="ARBA00022723"/>
    </source>
</evidence>
<dbReference type="PANTHER" id="PTHR46244:SF3">
    <property type="entry name" value="PHOSPHOENOLPYRUVATE-PROTEIN PHOSPHOTRANSFERASE"/>
    <property type="match status" value="1"/>
</dbReference>
<dbReference type="SUPFAM" id="SSF47831">
    <property type="entry name" value="Enzyme I of the PEP:sugar phosphotransferase system HPr-binding (sub)domain"/>
    <property type="match status" value="1"/>
</dbReference>
<dbReference type="OrthoDB" id="9765468at2"/>
<comment type="caution">
    <text evidence="24">The sequence shown here is derived from an EMBL/GenBank/DDBJ whole genome shotgun (WGS) entry which is preliminary data.</text>
</comment>
<dbReference type="NCBIfam" id="TIGR01417">
    <property type="entry name" value="PTS_I_fam"/>
    <property type="match status" value="1"/>
</dbReference>
<dbReference type="EC" id="2.7.3.9" evidence="6 17"/>
<evidence type="ECO:0000256" key="9">
    <source>
        <dbReference type="ARBA" id="ARBA00022490"/>
    </source>
</evidence>
<feature type="active site" description="Tele-phosphohistidine intermediate" evidence="18">
    <location>
        <position position="191"/>
    </location>
</feature>
<dbReference type="InterPro" id="IPR036637">
    <property type="entry name" value="Phosphohistidine_dom_sf"/>
</dbReference>
<organism evidence="24 25">
    <name type="scientific">Limosilactobacillus panis DSM 6035</name>
    <dbReference type="NCBI Taxonomy" id="1423782"/>
    <lineage>
        <taxon>Bacteria</taxon>
        <taxon>Bacillati</taxon>
        <taxon>Bacillota</taxon>
        <taxon>Bacilli</taxon>
        <taxon>Lactobacillales</taxon>
        <taxon>Lactobacillaceae</taxon>
        <taxon>Limosilactobacillus</taxon>
    </lineage>
</organism>
<dbReference type="InterPro" id="IPR015813">
    <property type="entry name" value="Pyrv/PenolPyrv_kinase-like_dom"/>
</dbReference>
<keyword evidence="11 17" id="KW-0808">Transferase</keyword>
<evidence type="ECO:0000256" key="20">
    <source>
        <dbReference type="PIRSR" id="PIRSR000732-3"/>
    </source>
</evidence>
<dbReference type="InterPro" id="IPR008279">
    <property type="entry name" value="PEP-util_enz_mobile_dom"/>
</dbReference>
<feature type="binding site" evidence="20">
    <location>
        <position position="457"/>
    </location>
    <ligand>
        <name>Mg(2+)</name>
        <dbReference type="ChEBI" id="CHEBI:18420"/>
    </ligand>
</feature>
<evidence type="ECO:0000256" key="2">
    <source>
        <dbReference type="ARBA" id="ARBA00001946"/>
    </source>
</evidence>
<comment type="catalytic activity">
    <reaction evidence="1 17">
        <text>L-histidyl-[protein] + phosphoenolpyruvate = N(pros)-phospho-L-histidyl-[protein] + pyruvate</text>
        <dbReference type="Rhea" id="RHEA:23880"/>
        <dbReference type="Rhea" id="RHEA-COMP:9745"/>
        <dbReference type="Rhea" id="RHEA-COMP:9746"/>
        <dbReference type="ChEBI" id="CHEBI:15361"/>
        <dbReference type="ChEBI" id="CHEBI:29979"/>
        <dbReference type="ChEBI" id="CHEBI:58702"/>
        <dbReference type="ChEBI" id="CHEBI:64837"/>
        <dbReference type="EC" id="2.7.3.9"/>
    </reaction>
</comment>
<sequence length="577" mass="64021">MSLLLNGLAASSGIAIAPAYLLVGSELPVQKQHISDKNHEVARLHDSFALSRQELHAIRDQAHRRLGQRAATVVDTQLAMLDDPVLFDSIEQHIVSEQITAEWAVQKVADHYMAIFERLNDNDYLQARGMAMRDLAKRLLSHLLGVKLPNPKQLDHRAIIVANNITPTDTAQFDRRYVAGLVTDTGGRTSHFTIMSKTLYLPVVVGTKKATAAIKDGDLLVVDGIHGKVVVNPSEGELEKYRLLAGRFAREQEAWGALRNQETISQDGRHFEVAANVGTLADIQDAQNNGAEGIVLLRTEFLYMNQTKLPGEDQQFSAYKQFVAAMNQHRVVTRTLDVGGDKRLEMVPLPHEANPYLGFRAIRIGLAKPEILRPQLRAMLRASVYGRLAIMFPMVATIEEFRQARQILDEEKASLEKSGVPVADNIEVGMMLEIPSVAMMADLFAQDVDFFSIGSNDLIQYLFAADRGNARVAYLYQELHPAVLRTVKRVIDAAHAEGKWVGMCGEMAGNPLATPLLMGMGLDEFSMNSGQILHIRSLIKQMNTRQLQPLVHRSLNAQTASAVTAMVKKFLKENNLE</sequence>
<dbReference type="PIRSF" id="PIRSF000732">
    <property type="entry name" value="PTS_enzyme_I"/>
    <property type="match status" value="1"/>
</dbReference>
<gene>
    <name evidence="24" type="ORF">FD32_GL000680</name>
</gene>
<dbReference type="Gene3D" id="1.10.274.10">
    <property type="entry name" value="PtsI, HPr-binding domain"/>
    <property type="match status" value="1"/>
</dbReference>
<keyword evidence="15 17" id="KW-0460">Magnesium</keyword>
<feature type="binding site" evidence="19">
    <location>
        <position position="298"/>
    </location>
    <ligand>
        <name>phosphoenolpyruvate</name>
        <dbReference type="ChEBI" id="CHEBI:58702"/>
    </ligand>
</feature>